<evidence type="ECO:0000256" key="8">
    <source>
        <dbReference type="RuleBase" id="RU363041"/>
    </source>
</evidence>
<keyword evidence="5 8" id="KW-0812">Transmembrane</keyword>
<evidence type="ECO:0000256" key="3">
    <source>
        <dbReference type="ARBA" id="ARBA00022448"/>
    </source>
</evidence>
<feature type="transmembrane region" description="Helical" evidence="8">
    <location>
        <begin position="200"/>
        <end position="219"/>
    </location>
</feature>
<name>C0GBJ6_9HYPH</name>
<feature type="transmembrane region" description="Helical" evidence="8">
    <location>
        <begin position="98"/>
        <end position="117"/>
    </location>
</feature>
<dbReference type="Proteomes" id="UP000003678">
    <property type="component" value="Unassembled WGS sequence"/>
</dbReference>
<evidence type="ECO:0000313" key="10">
    <source>
        <dbReference type="Proteomes" id="UP000003678"/>
    </source>
</evidence>
<dbReference type="Pfam" id="PF01925">
    <property type="entry name" value="TauE"/>
    <property type="match status" value="1"/>
</dbReference>
<feature type="transmembrane region" description="Helical" evidence="8">
    <location>
        <begin position="166"/>
        <end position="188"/>
    </location>
</feature>
<gene>
    <name evidence="9" type="ORF">BCETI_7000118</name>
</gene>
<comment type="subcellular location">
    <subcellularLocation>
        <location evidence="1 8">Cell membrane</location>
        <topology evidence="1 8">Multi-pass membrane protein</topology>
    </subcellularLocation>
</comment>
<comment type="similarity">
    <text evidence="2 8">Belongs to the 4-toluene sulfonate uptake permease (TSUP) (TC 2.A.102) family.</text>
</comment>
<evidence type="ECO:0000313" key="9">
    <source>
        <dbReference type="EMBL" id="EEH12697.1"/>
    </source>
</evidence>
<protein>
    <recommendedName>
        <fullName evidence="8">Probable membrane transporter protein</fullName>
    </recommendedName>
</protein>
<reference evidence="9 10" key="1">
    <citation type="submission" date="2009-03" db="EMBL/GenBank/DDBJ databases">
        <authorList>
            <person name="Setubal J.C."/>
            <person name="Boyle S."/>
            <person name="Crasta O.R."/>
            <person name="Gillespie J.J."/>
            <person name="Kenyon R.W."/>
            <person name="Lu J."/>
            <person name="Mane S."/>
            <person name="Nagrani S."/>
            <person name="Shallom J.M."/>
            <person name="Shallom S."/>
            <person name="Shukla M."/>
            <person name="Snyder E.E."/>
            <person name="Sobral B.W."/>
            <person name="Wattam A.R."/>
            <person name="Will R."/>
            <person name="Williams K."/>
            <person name="Yoo H."/>
            <person name="Bruce D.H."/>
            <person name="Detter C."/>
            <person name="Munk C."/>
            <person name="Brettin T.S."/>
            <person name="Ficht T."/>
        </authorList>
    </citation>
    <scope>NUCLEOTIDE SEQUENCE [LARGE SCALE GENOMIC DNA]</scope>
    <source>
        <strain evidence="9 10">Cudo</strain>
    </source>
</reference>
<evidence type="ECO:0000256" key="4">
    <source>
        <dbReference type="ARBA" id="ARBA00022475"/>
    </source>
</evidence>
<dbReference type="InterPro" id="IPR052017">
    <property type="entry name" value="TSUP"/>
</dbReference>
<evidence type="ECO:0000256" key="7">
    <source>
        <dbReference type="ARBA" id="ARBA00023136"/>
    </source>
</evidence>
<organism evidence="9 10">
    <name type="scientific">Brucella ceti str. Cudo</name>
    <dbReference type="NCBI Taxonomy" id="595497"/>
    <lineage>
        <taxon>Bacteria</taxon>
        <taxon>Pseudomonadati</taxon>
        <taxon>Pseudomonadota</taxon>
        <taxon>Alphaproteobacteria</taxon>
        <taxon>Hyphomicrobiales</taxon>
        <taxon>Brucellaceae</taxon>
        <taxon>Brucella/Ochrobactrum group</taxon>
        <taxon>Brucella</taxon>
    </lineage>
</organism>
<keyword evidence="4 8" id="KW-1003">Cell membrane</keyword>
<keyword evidence="7 8" id="KW-0472">Membrane</keyword>
<evidence type="ECO:0000256" key="1">
    <source>
        <dbReference type="ARBA" id="ARBA00004651"/>
    </source>
</evidence>
<comment type="caution">
    <text evidence="9">The sequence shown here is derived from an EMBL/GenBank/DDBJ whole genome shotgun (WGS) entry which is preliminary data.</text>
</comment>
<proteinExistence type="inferred from homology"/>
<feature type="transmembrane region" description="Helical" evidence="8">
    <location>
        <begin position="32"/>
        <end position="54"/>
    </location>
</feature>
<dbReference type="AlphaFoldDB" id="C0GBJ6"/>
<evidence type="ECO:0000256" key="5">
    <source>
        <dbReference type="ARBA" id="ARBA00022692"/>
    </source>
</evidence>
<accession>C0GBJ6</accession>
<dbReference type="GO" id="GO:0005886">
    <property type="term" value="C:plasma membrane"/>
    <property type="evidence" value="ECO:0007669"/>
    <property type="project" value="UniProtKB-SubCell"/>
</dbReference>
<feature type="transmembrane region" description="Helical" evidence="8">
    <location>
        <begin position="74"/>
        <end position="92"/>
    </location>
</feature>
<dbReference type="PANTHER" id="PTHR30269">
    <property type="entry name" value="TRANSMEMBRANE PROTEIN YFCA"/>
    <property type="match status" value="1"/>
</dbReference>
<evidence type="ECO:0000256" key="2">
    <source>
        <dbReference type="ARBA" id="ARBA00009142"/>
    </source>
</evidence>
<dbReference type="EMBL" id="ACJD01000007">
    <property type="protein sequence ID" value="EEH12697.1"/>
    <property type="molecule type" value="Genomic_DNA"/>
</dbReference>
<keyword evidence="6 8" id="KW-1133">Transmembrane helix</keyword>
<keyword evidence="3" id="KW-0813">Transport</keyword>
<evidence type="ECO:0000256" key="6">
    <source>
        <dbReference type="ARBA" id="ARBA00022989"/>
    </source>
</evidence>
<dbReference type="InterPro" id="IPR002781">
    <property type="entry name" value="TM_pro_TauE-like"/>
</dbReference>
<dbReference type="PANTHER" id="PTHR30269:SF37">
    <property type="entry name" value="MEMBRANE TRANSPORTER PROTEIN"/>
    <property type="match status" value="1"/>
</dbReference>
<sequence>MIEHTPLFLTVAVIAAFLVGLSKGGLPTVGTLSVPLMALVISPVTAAALLLPIYVVSDMFGLYLYRHHFSARNLAILTPSAIVGVGIGWLFSSHLSSTFIGMLVGLVGLLFCFNAWVGARYRKKTRKADIPGGIFWGILTGLTSFVSHSGAPPFQMYVLPQHLEKLVFAGTSTILFAIVNAVKLVPYWELNQFSNLDLSLGLWLVPAAVIGTYAGAIFTRIMPDGPFFLLVQLTLFGSRSNSLRTGLCPSSLPNPSLAGIAVFSHHALTVHMRGRMRNGGCGCDYHRGGPCGACCRT</sequence>